<dbReference type="InterPro" id="IPR002562">
    <property type="entry name" value="3'-5'_exonuclease_dom"/>
</dbReference>
<comment type="similarity">
    <text evidence="1">Belongs to the DNA polymerase type-A family.</text>
</comment>
<dbReference type="GO" id="GO:0003887">
    <property type="term" value="F:DNA-directed DNA polymerase activity"/>
    <property type="evidence" value="ECO:0007669"/>
    <property type="project" value="UniProtKB-KW"/>
</dbReference>
<dbReference type="SMART" id="SM00279">
    <property type="entry name" value="HhH2"/>
    <property type="match status" value="1"/>
</dbReference>
<dbReference type="FunFam" id="1.10.150.20:FF:000003">
    <property type="entry name" value="DNA polymerase I"/>
    <property type="match status" value="1"/>
</dbReference>
<evidence type="ECO:0000256" key="9">
    <source>
        <dbReference type="ARBA" id="ARBA00022839"/>
    </source>
</evidence>
<dbReference type="EC" id="2.7.7.7" evidence="2"/>
<dbReference type="GO" id="GO:0006261">
    <property type="term" value="P:DNA-templated DNA replication"/>
    <property type="evidence" value="ECO:0007669"/>
    <property type="project" value="InterPro"/>
</dbReference>
<keyword evidence="10" id="KW-0239">DNA-directed DNA polymerase</keyword>
<dbReference type="CDD" id="cd08637">
    <property type="entry name" value="DNA_pol_A_pol_I_C"/>
    <property type="match status" value="1"/>
</dbReference>
<dbReference type="Pfam" id="PF01612">
    <property type="entry name" value="DNA_pol_A_exo1"/>
    <property type="match status" value="1"/>
</dbReference>
<dbReference type="SUPFAM" id="SSF47807">
    <property type="entry name" value="5' to 3' exonuclease, C-terminal subdomain"/>
    <property type="match status" value="1"/>
</dbReference>
<dbReference type="SMART" id="SM00475">
    <property type="entry name" value="53EXOc"/>
    <property type="match status" value="1"/>
</dbReference>
<dbReference type="InterPro" id="IPR020046">
    <property type="entry name" value="5-3_exonucl_a-hlix_arch_N"/>
</dbReference>
<protein>
    <recommendedName>
        <fullName evidence="2">DNA-directed DNA polymerase</fullName>
        <ecNumber evidence="2">2.7.7.7</ecNumber>
    </recommendedName>
</protein>
<keyword evidence="9" id="KW-0269">Exonuclease</keyword>
<dbReference type="GO" id="GO:0008409">
    <property type="term" value="F:5'-3' exonuclease activity"/>
    <property type="evidence" value="ECO:0007669"/>
    <property type="project" value="InterPro"/>
</dbReference>
<keyword evidence="8" id="KW-0378">Hydrolase</keyword>
<keyword evidence="3" id="KW-0808">Transferase</keyword>
<dbReference type="Gene3D" id="3.30.70.370">
    <property type="match status" value="1"/>
</dbReference>
<name>A0A381RQN5_9ZZZZ</name>
<evidence type="ECO:0000259" key="16">
    <source>
        <dbReference type="SMART" id="SM00482"/>
    </source>
</evidence>
<dbReference type="CDD" id="cd09859">
    <property type="entry name" value="PIN_53EXO"/>
    <property type="match status" value="1"/>
</dbReference>
<keyword evidence="6" id="KW-0540">Nuclease</keyword>
<dbReference type="InterPro" id="IPR001098">
    <property type="entry name" value="DNA-dir_DNA_pol_A_palm_dom"/>
</dbReference>
<dbReference type="SMART" id="SM00474">
    <property type="entry name" value="35EXOc"/>
    <property type="match status" value="1"/>
</dbReference>
<dbReference type="PRINTS" id="PR00868">
    <property type="entry name" value="DNAPOLI"/>
</dbReference>
<dbReference type="GO" id="GO:0008408">
    <property type="term" value="F:3'-5' exonuclease activity"/>
    <property type="evidence" value="ECO:0007669"/>
    <property type="project" value="InterPro"/>
</dbReference>
<proteinExistence type="inferred from homology"/>
<dbReference type="InterPro" id="IPR002298">
    <property type="entry name" value="DNA_polymerase_A"/>
</dbReference>
<dbReference type="FunFam" id="1.20.1060.10:FF:000001">
    <property type="entry name" value="DNA polymerase I"/>
    <property type="match status" value="1"/>
</dbReference>
<dbReference type="SUPFAM" id="SSF56672">
    <property type="entry name" value="DNA/RNA polymerases"/>
    <property type="match status" value="1"/>
</dbReference>
<dbReference type="CDD" id="cd06139">
    <property type="entry name" value="DNA_polA_I_Ecoli_like_exo"/>
    <property type="match status" value="1"/>
</dbReference>
<evidence type="ECO:0000256" key="6">
    <source>
        <dbReference type="ARBA" id="ARBA00022722"/>
    </source>
</evidence>
<dbReference type="InterPro" id="IPR019760">
    <property type="entry name" value="DNA-dir_DNA_pol_A_CS"/>
</dbReference>
<dbReference type="Gene3D" id="1.10.150.20">
    <property type="entry name" value="5' to 3' exonuclease, C-terminal subdomain"/>
    <property type="match status" value="2"/>
</dbReference>
<dbReference type="NCBIfam" id="TIGR00593">
    <property type="entry name" value="pola"/>
    <property type="match status" value="1"/>
</dbReference>
<comment type="catalytic activity">
    <reaction evidence="13">
        <text>DNA(n) + a 2'-deoxyribonucleoside 5'-triphosphate = DNA(n+1) + diphosphate</text>
        <dbReference type="Rhea" id="RHEA:22508"/>
        <dbReference type="Rhea" id="RHEA-COMP:17339"/>
        <dbReference type="Rhea" id="RHEA-COMP:17340"/>
        <dbReference type="ChEBI" id="CHEBI:33019"/>
        <dbReference type="ChEBI" id="CHEBI:61560"/>
        <dbReference type="ChEBI" id="CHEBI:173112"/>
        <dbReference type="EC" id="2.7.7.7"/>
    </reaction>
</comment>
<dbReference type="Gene3D" id="1.20.1060.10">
    <property type="entry name" value="Taq DNA Polymerase, Chain T, domain 4"/>
    <property type="match status" value="1"/>
</dbReference>
<dbReference type="GO" id="GO:0006302">
    <property type="term" value="P:double-strand break repair"/>
    <property type="evidence" value="ECO:0007669"/>
    <property type="project" value="TreeGrafter"/>
</dbReference>
<keyword evidence="7" id="KW-0227">DNA damage</keyword>
<dbReference type="Gene3D" id="3.40.50.1010">
    <property type="entry name" value="5'-nuclease"/>
    <property type="match status" value="1"/>
</dbReference>
<dbReference type="InterPro" id="IPR020045">
    <property type="entry name" value="DNA_polI_H3TH"/>
</dbReference>
<evidence type="ECO:0000256" key="10">
    <source>
        <dbReference type="ARBA" id="ARBA00022932"/>
    </source>
</evidence>
<feature type="domain" description="5'-3' exonuclease" evidence="15">
    <location>
        <begin position="5"/>
        <end position="267"/>
    </location>
</feature>
<evidence type="ECO:0000256" key="7">
    <source>
        <dbReference type="ARBA" id="ARBA00022763"/>
    </source>
</evidence>
<dbReference type="SUPFAM" id="SSF53098">
    <property type="entry name" value="Ribonuclease H-like"/>
    <property type="match status" value="1"/>
</dbReference>
<keyword evidence="5" id="KW-0235">DNA replication</keyword>
<reference evidence="17" key="1">
    <citation type="submission" date="2018-05" db="EMBL/GenBank/DDBJ databases">
        <authorList>
            <person name="Lanie J.A."/>
            <person name="Ng W.-L."/>
            <person name="Kazmierczak K.M."/>
            <person name="Andrzejewski T.M."/>
            <person name="Davidsen T.M."/>
            <person name="Wayne K.J."/>
            <person name="Tettelin H."/>
            <person name="Glass J.I."/>
            <person name="Rusch D."/>
            <person name="Podicherti R."/>
            <person name="Tsui H.-C.T."/>
            <person name="Winkler M.E."/>
        </authorList>
    </citation>
    <scope>NUCLEOTIDE SEQUENCE</scope>
</reference>
<dbReference type="SMART" id="SM00482">
    <property type="entry name" value="POLAc"/>
    <property type="match status" value="1"/>
</dbReference>
<evidence type="ECO:0000259" key="14">
    <source>
        <dbReference type="SMART" id="SM00474"/>
    </source>
</evidence>
<evidence type="ECO:0000256" key="13">
    <source>
        <dbReference type="ARBA" id="ARBA00049244"/>
    </source>
</evidence>
<keyword evidence="4" id="KW-0548">Nucleotidyltransferase</keyword>
<evidence type="ECO:0000256" key="12">
    <source>
        <dbReference type="ARBA" id="ARBA00023204"/>
    </source>
</evidence>
<dbReference type="InterPro" id="IPR008918">
    <property type="entry name" value="HhH2"/>
</dbReference>
<dbReference type="EMBL" id="UINC01002156">
    <property type="protein sequence ID" value="SUZ93554.1"/>
    <property type="molecule type" value="Genomic_DNA"/>
</dbReference>
<dbReference type="InterPro" id="IPR036279">
    <property type="entry name" value="5-3_exonuclease_C_sf"/>
</dbReference>
<evidence type="ECO:0000256" key="8">
    <source>
        <dbReference type="ARBA" id="ARBA00022801"/>
    </source>
</evidence>
<dbReference type="PANTHER" id="PTHR10133:SF27">
    <property type="entry name" value="DNA POLYMERASE NU"/>
    <property type="match status" value="1"/>
</dbReference>
<evidence type="ECO:0000256" key="4">
    <source>
        <dbReference type="ARBA" id="ARBA00022695"/>
    </source>
</evidence>
<dbReference type="InterPro" id="IPR018320">
    <property type="entry name" value="DNA_polymerase_1"/>
</dbReference>
<dbReference type="Pfam" id="PF02739">
    <property type="entry name" value="5_3_exonuc_N"/>
    <property type="match status" value="1"/>
</dbReference>
<dbReference type="PANTHER" id="PTHR10133">
    <property type="entry name" value="DNA POLYMERASE I"/>
    <property type="match status" value="1"/>
</dbReference>
<feature type="domain" description="3'-5' exonuclease" evidence="14">
    <location>
        <begin position="325"/>
        <end position="505"/>
    </location>
</feature>
<dbReference type="InterPro" id="IPR043502">
    <property type="entry name" value="DNA/RNA_pol_sf"/>
</dbReference>
<dbReference type="Gene3D" id="3.30.420.10">
    <property type="entry name" value="Ribonuclease H-like superfamily/Ribonuclease H"/>
    <property type="match status" value="1"/>
</dbReference>
<dbReference type="Pfam" id="PF00476">
    <property type="entry name" value="DNA_pol_A"/>
    <property type="match status" value="1"/>
</dbReference>
<evidence type="ECO:0000313" key="17">
    <source>
        <dbReference type="EMBL" id="SUZ93554.1"/>
    </source>
</evidence>
<dbReference type="CDD" id="cd09898">
    <property type="entry name" value="H3TH_53EXO"/>
    <property type="match status" value="1"/>
</dbReference>
<keyword evidence="11" id="KW-0238">DNA-binding</keyword>
<evidence type="ECO:0000256" key="11">
    <source>
        <dbReference type="ARBA" id="ARBA00023125"/>
    </source>
</evidence>
<keyword evidence="12" id="KW-0234">DNA repair</keyword>
<evidence type="ECO:0000256" key="1">
    <source>
        <dbReference type="ARBA" id="ARBA00007705"/>
    </source>
</evidence>
<dbReference type="InterPro" id="IPR029060">
    <property type="entry name" value="PIN-like_dom_sf"/>
</dbReference>
<dbReference type="FunFam" id="1.10.150.20:FF:000002">
    <property type="entry name" value="DNA polymerase I"/>
    <property type="match status" value="1"/>
</dbReference>
<gene>
    <name evidence="17" type="ORF">METZ01_LOCUS46408</name>
</gene>
<dbReference type="GO" id="GO:0003677">
    <property type="term" value="F:DNA binding"/>
    <property type="evidence" value="ECO:0007669"/>
    <property type="project" value="UniProtKB-KW"/>
</dbReference>
<sequence length="917" mass="104749">MIKPNKLFLLDAMALIYRAHFAFSKNPIINSKGINTSAIYGFLNTLLEVIKKETPSHIGIAFDTKAPTFRSKMFKEYKANRQKQPEDIQVAIPYIKKIIKSFNIPILEKDGFEADDIIGTFTNIFSKEKETQIFMMTPDKDFSQLVSSNVFLYKPAFMGRGVAILGEKEVLNKFKINRVDQVIDFLGLQGDSVDNIPGIPGVGPKTAQVLLAKYDSVEGIIKNKAEIKGVLGDRITQHSDSAILSKSLAKIKTDISVSTTFEDLVLTKPNKEKLLALLEDLEFRTIKKRMYNMGLIIEQEEKTPQESQLGFFSTNLETIESEKVSYSVVSPHEIYVFVEELKKQKQICFDTETTSLNIQEAELVGISISYKQKQAFYIPTLNKKERKNVTSLLKPILENESVVLIGHNLKYDVQIMKKYNINISQNVFDTMLAHYLISPETSHKLDSISENFLNHKTIPIEDIIGKKGVDQKNMKDIPVKDVYKYACEDADITFRLKSILEKKIITLKLEKLLTKIEQPLLFVLADMESNGVNIDVDFLTIMSKELFQKINKTEIKIYKKTGETFNISSPKQLGNVLFEKLKIQDKPKKTKSGQYSTSENVLQKLSKKNKVVDLVLQYREYKKLKSTYVDALPEMVSNKDNLIHTDYAQAVTATGRLSSNKPNLQNIPIKTKLGRKTRSAFVPRNKNNIILAADYSQVELRIMADFSQDKEMIKAFKEGQDIHKLTASKVFNVSLSSVDDAMRRKAKEVNFGIIYGISPFGLSQNLQISRAEAKEIIDAYFNKFYDVKNYIDNTIIKARENKYVETLLGRRRYLRDIDSRNFTLRSFSERNAINSPIQGSAADIIKLSMIEVSKWIKQNEFNSKMIMQVHDELVFDVCENELEYFQSNIKKIMENVVKMRVPLTVDLGVGKTWLEAH</sequence>
<feature type="domain" description="DNA-directed DNA polymerase family A palm" evidence="16">
    <location>
        <begin position="674"/>
        <end position="881"/>
    </location>
</feature>
<accession>A0A381RQN5</accession>
<evidence type="ECO:0000256" key="3">
    <source>
        <dbReference type="ARBA" id="ARBA00022679"/>
    </source>
</evidence>
<organism evidence="17">
    <name type="scientific">marine metagenome</name>
    <dbReference type="NCBI Taxonomy" id="408172"/>
    <lineage>
        <taxon>unclassified sequences</taxon>
        <taxon>metagenomes</taxon>
        <taxon>ecological metagenomes</taxon>
    </lineage>
</organism>
<dbReference type="SUPFAM" id="SSF88723">
    <property type="entry name" value="PIN domain-like"/>
    <property type="match status" value="1"/>
</dbReference>
<evidence type="ECO:0000256" key="5">
    <source>
        <dbReference type="ARBA" id="ARBA00022705"/>
    </source>
</evidence>
<dbReference type="PROSITE" id="PS00447">
    <property type="entry name" value="DNA_POLYMERASE_A"/>
    <property type="match status" value="1"/>
</dbReference>
<evidence type="ECO:0000259" key="15">
    <source>
        <dbReference type="SMART" id="SM00475"/>
    </source>
</evidence>
<dbReference type="InterPro" id="IPR002421">
    <property type="entry name" value="5-3_exonuclease"/>
</dbReference>
<dbReference type="Pfam" id="PF01367">
    <property type="entry name" value="5_3_exonuc"/>
    <property type="match status" value="1"/>
</dbReference>
<dbReference type="InterPro" id="IPR036397">
    <property type="entry name" value="RNaseH_sf"/>
</dbReference>
<dbReference type="NCBIfam" id="NF004397">
    <property type="entry name" value="PRK05755.1"/>
    <property type="match status" value="1"/>
</dbReference>
<dbReference type="InterPro" id="IPR012337">
    <property type="entry name" value="RNaseH-like_sf"/>
</dbReference>
<evidence type="ECO:0000256" key="2">
    <source>
        <dbReference type="ARBA" id="ARBA00012417"/>
    </source>
</evidence>
<dbReference type="AlphaFoldDB" id="A0A381RQN5"/>